<evidence type="ECO:0000256" key="2">
    <source>
        <dbReference type="ARBA" id="ARBA00022980"/>
    </source>
</evidence>
<dbReference type="AlphaFoldDB" id="A0A0G1BGD9"/>
<name>A0A0G1BGD9_9BACT</name>
<dbReference type="GO" id="GO:1990904">
    <property type="term" value="C:ribonucleoprotein complex"/>
    <property type="evidence" value="ECO:0007669"/>
    <property type="project" value="UniProtKB-KW"/>
</dbReference>
<evidence type="ECO:0000256" key="1">
    <source>
        <dbReference type="ARBA" id="ARBA00010618"/>
    </source>
</evidence>
<dbReference type="InterPro" id="IPR005824">
    <property type="entry name" value="KOW"/>
</dbReference>
<dbReference type="Pfam" id="PF17136">
    <property type="entry name" value="ribosomal_L24"/>
    <property type="match status" value="1"/>
</dbReference>
<dbReference type="PATRIC" id="fig|1618442.3.peg.1249"/>
<evidence type="ECO:0000313" key="8">
    <source>
        <dbReference type="Proteomes" id="UP000034320"/>
    </source>
</evidence>
<evidence type="ECO:0000256" key="4">
    <source>
        <dbReference type="ARBA" id="ARBA00035206"/>
    </source>
</evidence>
<feature type="domain" description="KOW" evidence="6">
    <location>
        <begin position="3"/>
        <end position="30"/>
    </location>
</feature>
<dbReference type="InterPro" id="IPR057264">
    <property type="entry name" value="Ribosomal_uL24_C"/>
</dbReference>
<dbReference type="SMART" id="SM00739">
    <property type="entry name" value="KOW"/>
    <property type="match status" value="1"/>
</dbReference>
<dbReference type="GO" id="GO:0005840">
    <property type="term" value="C:ribosome"/>
    <property type="evidence" value="ECO:0007669"/>
    <property type="project" value="UniProtKB-KW"/>
</dbReference>
<dbReference type="InterPro" id="IPR008991">
    <property type="entry name" value="Translation_prot_SH3-like_sf"/>
</dbReference>
<keyword evidence="2 5" id="KW-0689">Ribosomal protein</keyword>
<dbReference type="PANTHER" id="PTHR12903">
    <property type="entry name" value="MITOCHONDRIAL RIBOSOMAL PROTEIN L24"/>
    <property type="match status" value="1"/>
</dbReference>
<dbReference type="GO" id="GO:0003735">
    <property type="term" value="F:structural constituent of ribosome"/>
    <property type="evidence" value="ECO:0007669"/>
    <property type="project" value="InterPro"/>
</dbReference>
<reference evidence="7 8" key="1">
    <citation type="journal article" date="2015" name="Nature">
        <title>rRNA introns, odd ribosomes, and small enigmatic genomes across a large radiation of phyla.</title>
        <authorList>
            <person name="Brown C.T."/>
            <person name="Hug L.A."/>
            <person name="Thomas B.C."/>
            <person name="Sharon I."/>
            <person name="Castelle C.J."/>
            <person name="Singh A."/>
            <person name="Wilkins M.J."/>
            <person name="Williams K.H."/>
            <person name="Banfield J.F."/>
        </authorList>
    </citation>
    <scope>NUCLEOTIDE SEQUENCE [LARGE SCALE GENOMIC DNA]</scope>
</reference>
<organism evidence="7 8">
    <name type="scientific">Candidatus Gottesmanbacteria bacterium GW2011_GWA2_42_18</name>
    <dbReference type="NCBI Taxonomy" id="1618442"/>
    <lineage>
        <taxon>Bacteria</taxon>
        <taxon>Candidatus Gottesmaniibacteriota</taxon>
    </lineage>
</organism>
<comment type="function">
    <text evidence="5">One of the proteins that surrounds the polypeptide exit tunnel on the outside of the subunit.</text>
</comment>
<dbReference type="InterPro" id="IPR003256">
    <property type="entry name" value="Ribosomal_uL24"/>
</dbReference>
<dbReference type="CDD" id="cd06089">
    <property type="entry name" value="KOW_RPL26"/>
    <property type="match status" value="1"/>
</dbReference>
<comment type="caution">
    <text evidence="7">The sequence shown here is derived from an EMBL/GenBank/DDBJ whole genome shotgun (WGS) entry which is preliminary data.</text>
</comment>
<evidence type="ECO:0000259" key="6">
    <source>
        <dbReference type="SMART" id="SM00739"/>
    </source>
</evidence>
<dbReference type="NCBIfam" id="TIGR01079">
    <property type="entry name" value="rplX_bact"/>
    <property type="match status" value="1"/>
</dbReference>
<dbReference type="Proteomes" id="UP000034320">
    <property type="component" value="Unassembled WGS sequence"/>
</dbReference>
<comment type="similarity">
    <text evidence="1 5">Belongs to the universal ribosomal protein uL24 family.</text>
</comment>
<dbReference type="InterPro" id="IPR014722">
    <property type="entry name" value="Rib_uL2_dom2"/>
</dbReference>
<sequence length="102" mass="11573">MMKLKKGDEVIVTMGKDKGKKGKVEKIYAQRETALIPGLNLYKRHLKKRDEKNPGGIVDFPRPLAFAKVALICSKCGKPTRIGFKFDNKIKKRICRKCQAVI</sequence>
<accession>A0A0G1BGD9</accession>
<dbReference type="EMBL" id="LCDD01000041">
    <property type="protein sequence ID" value="KKS45381.1"/>
    <property type="molecule type" value="Genomic_DNA"/>
</dbReference>
<dbReference type="InterPro" id="IPR041988">
    <property type="entry name" value="Ribosomal_uL24_KOW"/>
</dbReference>
<comment type="subunit">
    <text evidence="5">Part of the 50S ribosomal subunit.</text>
</comment>
<dbReference type="GO" id="GO:0006412">
    <property type="term" value="P:translation"/>
    <property type="evidence" value="ECO:0007669"/>
    <property type="project" value="UniProtKB-UniRule"/>
</dbReference>
<evidence type="ECO:0000256" key="5">
    <source>
        <dbReference type="HAMAP-Rule" id="MF_01326"/>
    </source>
</evidence>
<dbReference type="Gene3D" id="2.30.30.30">
    <property type="match status" value="1"/>
</dbReference>
<comment type="function">
    <text evidence="5">One of two assembly initiator proteins, it binds directly to the 5'-end of the 23S rRNA, where it nucleates assembly of the 50S subunit.</text>
</comment>
<keyword evidence="5" id="KW-0694">RNA-binding</keyword>
<keyword evidence="5" id="KW-0699">rRNA-binding</keyword>
<keyword evidence="3 5" id="KW-0687">Ribonucleoprotein</keyword>
<evidence type="ECO:0000256" key="3">
    <source>
        <dbReference type="ARBA" id="ARBA00023274"/>
    </source>
</evidence>
<dbReference type="GO" id="GO:0019843">
    <property type="term" value="F:rRNA binding"/>
    <property type="evidence" value="ECO:0007669"/>
    <property type="project" value="UniProtKB-UniRule"/>
</dbReference>
<gene>
    <name evidence="5" type="primary">rplX</name>
    <name evidence="7" type="ORF">UV09_C0041G0013</name>
</gene>
<dbReference type="Pfam" id="PF00467">
    <property type="entry name" value="KOW"/>
    <property type="match status" value="1"/>
</dbReference>
<proteinExistence type="inferred from homology"/>
<evidence type="ECO:0000313" key="7">
    <source>
        <dbReference type="EMBL" id="KKS45381.1"/>
    </source>
</evidence>
<dbReference type="HAMAP" id="MF_01326_B">
    <property type="entry name" value="Ribosomal_uL24_B"/>
    <property type="match status" value="1"/>
</dbReference>
<protein>
    <recommendedName>
        <fullName evidence="4 5">Large ribosomal subunit protein uL24</fullName>
    </recommendedName>
</protein>
<dbReference type="SUPFAM" id="SSF50104">
    <property type="entry name" value="Translation proteins SH3-like domain"/>
    <property type="match status" value="1"/>
</dbReference>